<organism evidence="2 3">
    <name type="scientific">Alicyclobacillus fastidiosus</name>
    <dbReference type="NCBI Taxonomy" id="392011"/>
    <lineage>
        <taxon>Bacteria</taxon>
        <taxon>Bacillati</taxon>
        <taxon>Bacillota</taxon>
        <taxon>Bacilli</taxon>
        <taxon>Bacillales</taxon>
        <taxon>Alicyclobacillaceae</taxon>
        <taxon>Alicyclobacillus</taxon>
    </lineage>
</organism>
<feature type="transmembrane region" description="Helical" evidence="1">
    <location>
        <begin position="154"/>
        <end position="170"/>
    </location>
</feature>
<dbReference type="InterPro" id="IPR014198">
    <property type="entry name" value="Spore_III_AB"/>
</dbReference>
<comment type="caution">
    <text evidence="2">The sequence shown here is derived from an EMBL/GenBank/DDBJ whole genome shotgun (WGS) entry which is preliminary data.</text>
</comment>
<gene>
    <name evidence="2" type="ORF">KKP3000_004641</name>
</gene>
<sequence length="171" mass="18899">MLKLIGAMLLVLATSLLGFQVARAHRDRPRQLRGLIRALTHLQAEVEYQSTKLPTALANVAERASPPCSSMFTNVSEMLLKRGASVQMAFRTGIEELVAQSALTAADCEPIQMVAETLSTMDRAHLTTQFQLSIDALHQAERQAREQGLKNARLWQYLGVLTGVILVILLY</sequence>
<proteinExistence type="predicted"/>
<keyword evidence="1" id="KW-0472">Membrane</keyword>
<name>A0ABV5AFT0_9BACL</name>
<evidence type="ECO:0000313" key="2">
    <source>
        <dbReference type="EMBL" id="MFB5191137.1"/>
    </source>
</evidence>
<dbReference type="Proteomes" id="UP001579974">
    <property type="component" value="Unassembled WGS sequence"/>
</dbReference>
<accession>A0ABV5AFT0</accession>
<reference evidence="2 3" key="1">
    <citation type="journal article" date="2024" name="Int. J. Mol. Sci.">
        <title>Exploration of Alicyclobacillus spp. Genome in Search of Antibiotic Resistance.</title>
        <authorList>
            <person name="Bucka-Kolendo J."/>
            <person name="Kiousi D.E."/>
            <person name="Dekowska A."/>
            <person name="Mikolajczuk-Szczyrba A."/>
            <person name="Karadedos D.M."/>
            <person name="Michael P."/>
            <person name="Galanis A."/>
            <person name="Sokolowska B."/>
        </authorList>
    </citation>
    <scope>NUCLEOTIDE SEQUENCE [LARGE SCALE GENOMIC DNA]</scope>
    <source>
        <strain evidence="2 3">KKP 3000</strain>
    </source>
</reference>
<dbReference type="EMBL" id="JBDXSU010000009">
    <property type="protein sequence ID" value="MFB5191137.1"/>
    <property type="molecule type" value="Genomic_DNA"/>
</dbReference>
<dbReference type="RefSeq" id="WP_275476594.1">
    <property type="nucleotide sequence ID" value="NZ_CP162940.1"/>
</dbReference>
<evidence type="ECO:0000313" key="3">
    <source>
        <dbReference type="Proteomes" id="UP001579974"/>
    </source>
</evidence>
<evidence type="ECO:0008006" key="4">
    <source>
        <dbReference type="Google" id="ProtNLM"/>
    </source>
</evidence>
<evidence type="ECO:0000256" key="1">
    <source>
        <dbReference type="SAM" id="Phobius"/>
    </source>
</evidence>
<protein>
    <recommendedName>
        <fullName evidence="4">Stage III sporulation protein AB</fullName>
    </recommendedName>
</protein>
<dbReference type="PIRSF" id="PIRSF021435">
    <property type="entry name" value="SpoIIIAB"/>
    <property type="match status" value="1"/>
</dbReference>
<keyword evidence="1" id="KW-0812">Transmembrane</keyword>
<keyword evidence="3" id="KW-1185">Reference proteome</keyword>
<dbReference type="Pfam" id="PF09548">
    <property type="entry name" value="Spore_III_AB"/>
    <property type="match status" value="1"/>
</dbReference>
<keyword evidence="1" id="KW-1133">Transmembrane helix</keyword>